<gene>
    <name evidence="1" type="ORF">GBA63_00110</name>
</gene>
<dbReference type="EMBL" id="CP045119">
    <property type="protein sequence ID" value="QIN81194.1"/>
    <property type="molecule type" value="Genomic_DNA"/>
</dbReference>
<keyword evidence="2" id="KW-1185">Reference proteome</keyword>
<dbReference type="KEGG" id="rub:GBA63_00110"/>
<dbReference type="Proteomes" id="UP000501452">
    <property type="component" value="Chromosome"/>
</dbReference>
<accession>A0A6G8Q3X4</accession>
<dbReference type="AlphaFoldDB" id="A0A6G8Q3X4"/>
<name>A0A6G8Q3X4_9ACTN</name>
<protein>
    <submittedName>
        <fullName evidence="1">Uncharacterized protein</fullName>
    </submittedName>
</protein>
<evidence type="ECO:0000313" key="2">
    <source>
        <dbReference type="Proteomes" id="UP000501452"/>
    </source>
</evidence>
<reference evidence="1 2" key="1">
    <citation type="submission" date="2019-10" db="EMBL/GenBank/DDBJ databases">
        <title>Rubrobacter sp nov SCSIO 52090 isolated from a deep-sea sediment in the South China Sea.</title>
        <authorList>
            <person name="Chen R.W."/>
        </authorList>
    </citation>
    <scope>NUCLEOTIDE SEQUENCE [LARGE SCALE GENOMIC DNA]</scope>
    <source>
        <strain evidence="1 2">SCSIO 52909</strain>
    </source>
</reference>
<sequence>MGFEESALSRLRRYRGEADRSRELAREIEGVARRLSERLFGGLEHAAVLAREAGFEVEASNVGGFFALGVTVAPGMESRVEFGVLGGVAAETDEDLMHEELSRYSLDPSGYSGRVLGWSRAVDEGPCQTFAVYRDGVWKTKGLFVAKARGRVDDPDDVLNGFCLRILGRLIDLAATTGGVGRRWGDISGYGLARYADGEAAPTELRLP</sequence>
<proteinExistence type="predicted"/>
<organism evidence="1 2">
    <name type="scientific">Rubrobacter tropicus</name>
    <dbReference type="NCBI Taxonomy" id="2653851"/>
    <lineage>
        <taxon>Bacteria</taxon>
        <taxon>Bacillati</taxon>
        <taxon>Actinomycetota</taxon>
        <taxon>Rubrobacteria</taxon>
        <taxon>Rubrobacterales</taxon>
        <taxon>Rubrobacteraceae</taxon>
        <taxon>Rubrobacter</taxon>
    </lineage>
</organism>
<dbReference type="RefSeq" id="WP_166172323.1">
    <property type="nucleotide sequence ID" value="NZ_CP045119.1"/>
</dbReference>
<evidence type="ECO:0000313" key="1">
    <source>
        <dbReference type="EMBL" id="QIN81194.1"/>
    </source>
</evidence>